<dbReference type="AlphaFoldDB" id="A0A6A1V5S9"/>
<evidence type="ECO:0000313" key="3">
    <source>
        <dbReference type="Proteomes" id="UP000516437"/>
    </source>
</evidence>
<dbReference type="Proteomes" id="UP000516437">
    <property type="component" value="Chromosome 7"/>
</dbReference>
<reference evidence="2 3" key="1">
    <citation type="journal article" date="2019" name="Plant Biotechnol. J.">
        <title>The red bayberry genome and genetic basis of sex determination.</title>
        <authorList>
            <person name="Jia H.M."/>
            <person name="Jia H.J."/>
            <person name="Cai Q.L."/>
            <person name="Wang Y."/>
            <person name="Zhao H.B."/>
            <person name="Yang W.F."/>
            <person name="Wang G.Y."/>
            <person name="Li Y.H."/>
            <person name="Zhan D.L."/>
            <person name="Shen Y.T."/>
            <person name="Niu Q.F."/>
            <person name="Chang L."/>
            <person name="Qiu J."/>
            <person name="Zhao L."/>
            <person name="Xie H.B."/>
            <person name="Fu W.Y."/>
            <person name="Jin J."/>
            <person name="Li X.W."/>
            <person name="Jiao Y."/>
            <person name="Zhou C.C."/>
            <person name="Tu T."/>
            <person name="Chai C.Y."/>
            <person name="Gao J.L."/>
            <person name="Fan L.J."/>
            <person name="van de Weg E."/>
            <person name="Wang J.Y."/>
            <person name="Gao Z.S."/>
        </authorList>
    </citation>
    <scope>NUCLEOTIDE SEQUENCE [LARGE SCALE GENOMIC DNA]</scope>
    <source>
        <tissue evidence="2">Leaves</tissue>
    </source>
</reference>
<comment type="caution">
    <text evidence="2">The sequence shown here is derived from an EMBL/GenBank/DDBJ whole genome shotgun (WGS) entry which is preliminary data.</text>
</comment>
<name>A0A6A1V5S9_9ROSI</name>
<protein>
    <submittedName>
        <fullName evidence="2">Uncharacterized protein</fullName>
    </submittedName>
</protein>
<evidence type="ECO:0000313" key="2">
    <source>
        <dbReference type="EMBL" id="KAB1208031.1"/>
    </source>
</evidence>
<feature type="region of interest" description="Disordered" evidence="1">
    <location>
        <begin position="31"/>
        <end position="56"/>
    </location>
</feature>
<accession>A0A6A1V5S9</accession>
<dbReference type="EMBL" id="RXIC02000025">
    <property type="protein sequence ID" value="KAB1208031.1"/>
    <property type="molecule type" value="Genomic_DNA"/>
</dbReference>
<sequence length="56" mass="6552">MLERNLRKLGRPLIKDLRSLIQDRDQKDRLDLGNSTHLQATRNKPSQVARLKSTKQ</sequence>
<gene>
    <name evidence="2" type="ORF">CJ030_MR7G000815</name>
</gene>
<organism evidence="2 3">
    <name type="scientific">Morella rubra</name>
    <name type="common">Chinese bayberry</name>
    <dbReference type="NCBI Taxonomy" id="262757"/>
    <lineage>
        <taxon>Eukaryota</taxon>
        <taxon>Viridiplantae</taxon>
        <taxon>Streptophyta</taxon>
        <taxon>Embryophyta</taxon>
        <taxon>Tracheophyta</taxon>
        <taxon>Spermatophyta</taxon>
        <taxon>Magnoliopsida</taxon>
        <taxon>eudicotyledons</taxon>
        <taxon>Gunneridae</taxon>
        <taxon>Pentapetalae</taxon>
        <taxon>rosids</taxon>
        <taxon>fabids</taxon>
        <taxon>Fagales</taxon>
        <taxon>Myricaceae</taxon>
        <taxon>Morella</taxon>
    </lineage>
</organism>
<feature type="compositionally biased region" description="Polar residues" evidence="1">
    <location>
        <begin position="33"/>
        <end position="46"/>
    </location>
</feature>
<evidence type="ECO:0000256" key="1">
    <source>
        <dbReference type="SAM" id="MobiDB-lite"/>
    </source>
</evidence>
<proteinExistence type="predicted"/>
<keyword evidence="3" id="KW-1185">Reference proteome</keyword>